<gene>
    <name evidence="9" type="primary">pcm</name>
    <name evidence="11" type="ORF">C477_02614</name>
</gene>
<dbReference type="OrthoDB" id="33618at2157"/>
<evidence type="ECO:0000313" key="12">
    <source>
        <dbReference type="Proteomes" id="UP000011657"/>
    </source>
</evidence>
<comment type="catalytic activity">
    <reaction evidence="8 9">
        <text>[protein]-L-isoaspartate + S-adenosyl-L-methionine = [protein]-L-isoaspartate alpha-methyl ester + S-adenosyl-L-homocysteine</text>
        <dbReference type="Rhea" id="RHEA:12705"/>
        <dbReference type="Rhea" id="RHEA-COMP:12143"/>
        <dbReference type="Rhea" id="RHEA-COMP:12144"/>
        <dbReference type="ChEBI" id="CHEBI:57856"/>
        <dbReference type="ChEBI" id="CHEBI:59789"/>
        <dbReference type="ChEBI" id="CHEBI:90596"/>
        <dbReference type="ChEBI" id="CHEBI:90598"/>
        <dbReference type="EC" id="2.1.1.77"/>
    </reaction>
</comment>
<dbReference type="InterPro" id="IPR000682">
    <property type="entry name" value="PCMT"/>
</dbReference>
<accession>M0CM03</accession>
<name>M0CM03_9EURY</name>
<evidence type="ECO:0000256" key="6">
    <source>
        <dbReference type="ARBA" id="ARBA00022691"/>
    </source>
</evidence>
<evidence type="ECO:0000256" key="8">
    <source>
        <dbReference type="ARBA" id="ARBA00029295"/>
    </source>
</evidence>
<evidence type="ECO:0000256" key="10">
    <source>
        <dbReference type="SAM" id="MobiDB-lite"/>
    </source>
</evidence>
<dbReference type="Pfam" id="PF01135">
    <property type="entry name" value="PCMT"/>
    <property type="match status" value="1"/>
</dbReference>
<reference evidence="11 12" key="1">
    <citation type="journal article" date="2014" name="PLoS Genet.">
        <title>Phylogenetically driven sequencing of extremely halophilic archaea reveals strategies for static and dynamic osmo-response.</title>
        <authorList>
            <person name="Becker E.A."/>
            <person name="Seitzer P.M."/>
            <person name="Tritt A."/>
            <person name="Larsen D."/>
            <person name="Krusor M."/>
            <person name="Yao A.I."/>
            <person name="Wu D."/>
            <person name="Madern D."/>
            <person name="Eisen J.A."/>
            <person name="Darling A.E."/>
            <person name="Facciotti M.T."/>
        </authorList>
    </citation>
    <scope>NUCLEOTIDE SEQUENCE [LARGE SCALE GENOMIC DNA]</scope>
    <source>
        <strain evidence="11 12">JCM 13891</strain>
    </source>
</reference>
<evidence type="ECO:0000256" key="7">
    <source>
        <dbReference type="ARBA" id="ARBA00025330"/>
    </source>
</evidence>
<evidence type="ECO:0000256" key="4">
    <source>
        <dbReference type="ARBA" id="ARBA00022603"/>
    </source>
</evidence>
<evidence type="ECO:0000256" key="2">
    <source>
        <dbReference type="ARBA" id="ARBA00005369"/>
    </source>
</evidence>
<keyword evidence="12" id="KW-1185">Reference proteome</keyword>
<dbReference type="GO" id="GO:0005737">
    <property type="term" value="C:cytoplasm"/>
    <property type="evidence" value="ECO:0007669"/>
    <property type="project" value="UniProtKB-SubCell"/>
</dbReference>
<dbReference type="EMBL" id="AOIS01000011">
    <property type="protein sequence ID" value="ELZ23402.1"/>
    <property type="molecule type" value="Genomic_DNA"/>
</dbReference>
<dbReference type="GO" id="GO:0030091">
    <property type="term" value="P:protein repair"/>
    <property type="evidence" value="ECO:0007669"/>
    <property type="project" value="UniProtKB-UniRule"/>
</dbReference>
<comment type="subcellular location">
    <subcellularLocation>
        <location evidence="1 9">Cytoplasm</location>
    </subcellularLocation>
</comment>
<evidence type="ECO:0000256" key="9">
    <source>
        <dbReference type="HAMAP-Rule" id="MF_00090"/>
    </source>
</evidence>
<keyword evidence="6 9" id="KW-0949">S-adenosyl-L-methionine</keyword>
<feature type="region of interest" description="Disordered" evidence="10">
    <location>
        <begin position="1"/>
        <end position="26"/>
    </location>
</feature>
<comment type="caution">
    <text evidence="11">The sequence shown here is derived from an EMBL/GenBank/DDBJ whole genome shotgun (WGS) entry which is preliminary data.</text>
</comment>
<dbReference type="HAMAP" id="MF_00090">
    <property type="entry name" value="PIMT"/>
    <property type="match status" value="1"/>
</dbReference>
<proteinExistence type="inferred from homology"/>
<dbReference type="FunFam" id="3.40.50.150:FF:000010">
    <property type="entry name" value="Protein-L-isoaspartate O-methyltransferase"/>
    <property type="match status" value="1"/>
</dbReference>
<evidence type="ECO:0000256" key="1">
    <source>
        <dbReference type="ARBA" id="ARBA00004496"/>
    </source>
</evidence>
<keyword evidence="4 9" id="KW-0489">Methyltransferase</keyword>
<feature type="active site" evidence="9">
    <location>
        <position position="80"/>
    </location>
</feature>
<comment type="similarity">
    <text evidence="2 9">Belongs to the methyltransferase superfamily. L-isoaspartyl/D-aspartyl protein methyltransferase family.</text>
</comment>
<dbReference type="GO" id="GO:0004719">
    <property type="term" value="F:protein-L-isoaspartate (D-aspartate) O-methyltransferase activity"/>
    <property type="evidence" value="ECO:0007669"/>
    <property type="project" value="UniProtKB-UniRule"/>
</dbReference>
<dbReference type="EC" id="2.1.1.77" evidence="9"/>
<dbReference type="Gene3D" id="3.40.50.150">
    <property type="entry name" value="Vaccinia Virus protein VP39"/>
    <property type="match status" value="1"/>
</dbReference>
<dbReference type="eggNOG" id="arCOG00976">
    <property type="taxonomic scope" value="Archaea"/>
</dbReference>
<dbReference type="PANTHER" id="PTHR11579:SF0">
    <property type="entry name" value="PROTEIN-L-ISOASPARTATE(D-ASPARTATE) O-METHYLTRANSFERASE"/>
    <property type="match status" value="1"/>
</dbReference>
<organism evidence="11 12">
    <name type="scientific">Haloterrigena salina JCM 13891</name>
    <dbReference type="NCBI Taxonomy" id="1227488"/>
    <lineage>
        <taxon>Archaea</taxon>
        <taxon>Methanobacteriati</taxon>
        <taxon>Methanobacteriota</taxon>
        <taxon>Stenosarchaea group</taxon>
        <taxon>Halobacteria</taxon>
        <taxon>Halobacteriales</taxon>
        <taxon>Natrialbaceae</taxon>
        <taxon>Haloterrigena</taxon>
    </lineage>
</organism>
<sequence length="229" mass="24876">MFRNFGSDAESESESDSESDSDDYEAVRERMVRTVASRVDDDRVLEAMELVPRHAFVPPDRRDRAYADRPLPIGDGQTISAPHMVAVMADLLELDPGDEVLEIGTGCGYHAAVTAELVGGESVATVEYSADLADRAREQLAELGYDGVDVRTGDGREGWPEHAPYDAAYFTCAAATFPDPVVEQVRPGATLLAPIGSGFQTLVEATKREEGGLERTEHGGVRFVEMRGR</sequence>
<evidence type="ECO:0000256" key="3">
    <source>
        <dbReference type="ARBA" id="ARBA00022490"/>
    </source>
</evidence>
<dbReference type="CDD" id="cd02440">
    <property type="entry name" value="AdoMet_MTases"/>
    <property type="match status" value="1"/>
</dbReference>
<evidence type="ECO:0000256" key="5">
    <source>
        <dbReference type="ARBA" id="ARBA00022679"/>
    </source>
</evidence>
<evidence type="ECO:0000313" key="11">
    <source>
        <dbReference type="EMBL" id="ELZ23402.1"/>
    </source>
</evidence>
<dbReference type="GO" id="GO:0032259">
    <property type="term" value="P:methylation"/>
    <property type="evidence" value="ECO:0007669"/>
    <property type="project" value="UniProtKB-KW"/>
</dbReference>
<dbReference type="AlphaFoldDB" id="M0CM03"/>
<comment type="function">
    <text evidence="7 9">Catalyzes the methyl esterification of L-isoaspartyl residues in peptides and proteins that result from spontaneous decomposition of normal L-aspartyl and L-asparaginyl residues. It plays a role in the repair and/or degradation of damaged proteins.</text>
</comment>
<dbReference type="RefSeq" id="WP_008892864.1">
    <property type="nucleotide sequence ID" value="NZ_AOIS01000011.1"/>
</dbReference>
<dbReference type="Proteomes" id="UP000011657">
    <property type="component" value="Unassembled WGS sequence"/>
</dbReference>
<dbReference type="NCBIfam" id="NF001453">
    <property type="entry name" value="PRK00312.1"/>
    <property type="match status" value="1"/>
</dbReference>
<dbReference type="STRING" id="1227488.C477_02614"/>
<dbReference type="PANTHER" id="PTHR11579">
    <property type="entry name" value="PROTEIN-L-ISOASPARTATE O-METHYLTRANSFERASE"/>
    <property type="match status" value="1"/>
</dbReference>
<dbReference type="PATRIC" id="fig|1227488.3.peg.519"/>
<feature type="compositionally biased region" description="Acidic residues" evidence="10">
    <location>
        <begin position="9"/>
        <end position="24"/>
    </location>
</feature>
<dbReference type="SUPFAM" id="SSF53335">
    <property type="entry name" value="S-adenosyl-L-methionine-dependent methyltransferases"/>
    <property type="match status" value="1"/>
</dbReference>
<keyword evidence="3 9" id="KW-0963">Cytoplasm</keyword>
<dbReference type="NCBIfam" id="TIGR00080">
    <property type="entry name" value="pimt"/>
    <property type="match status" value="1"/>
</dbReference>
<protein>
    <recommendedName>
        <fullName evidence="9">Protein-L-isoaspartate O-methyltransferase</fullName>
        <ecNumber evidence="9">2.1.1.77</ecNumber>
    </recommendedName>
    <alternativeName>
        <fullName evidence="9">L-isoaspartyl protein carboxyl methyltransferase</fullName>
    </alternativeName>
    <alternativeName>
        <fullName evidence="9">Protein L-isoaspartyl methyltransferase</fullName>
    </alternativeName>
    <alternativeName>
        <fullName evidence="9">Protein-beta-aspartate methyltransferase</fullName>
        <shortName evidence="9">PIMT</shortName>
    </alternativeName>
</protein>
<keyword evidence="5 9" id="KW-0808">Transferase</keyword>
<dbReference type="InterPro" id="IPR029063">
    <property type="entry name" value="SAM-dependent_MTases_sf"/>
</dbReference>